<evidence type="ECO:0000256" key="3">
    <source>
        <dbReference type="ARBA" id="ARBA00022833"/>
    </source>
</evidence>
<dbReference type="PANTHER" id="PTHR28082:SF1">
    <property type="entry name" value="HELPER OF TIM PROTEIN 13"/>
    <property type="match status" value="1"/>
</dbReference>
<dbReference type="InterPro" id="IPR008913">
    <property type="entry name" value="Znf_CHY"/>
</dbReference>
<evidence type="ECO:0000256" key="1">
    <source>
        <dbReference type="ARBA" id="ARBA00022723"/>
    </source>
</evidence>
<dbReference type="EMBL" id="JBHTBY010000001">
    <property type="protein sequence ID" value="MFC7319603.1"/>
    <property type="molecule type" value="Genomic_DNA"/>
</dbReference>
<dbReference type="RefSeq" id="WP_289215398.1">
    <property type="nucleotide sequence ID" value="NZ_JAPVRC010000003.1"/>
</dbReference>
<evidence type="ECO:0000256" key="2">
    <source>
        <dbReference type="ARBA" id="ARBA00022771"/>
    </source>
</evidence>
<feature type="domain" description="CHY-type" evidence="4">
    <location>
        <begin position="10"/>
        <end position="90"/>
    </location>
</feature>
<sequence length="107" mass="12437">MSEHQVKGREVDANTRCAHYHSEVDIIAIKFYCCSEYYACYYCHKECAGHPAEKWPKTKQDETAILCGSCKYELSINEYIHTSSCPKCHHPFNEGCSSHFHLYFDMT</sequence>
<dbReference type="InterPro" id="IPR052604">
    <property type="entry name" value="Mito_Tim_assembly_helper"/>
</dbReference>
<keyword evidence="2" id="KW-0863">Zinc-finger</keyword>
<organism evidence="5 6">
    <name type="scientific">Halobacillus campisalis</name>
    <dbReference type="NCBI Taxonomy" id="435909"/>
    <lineage>
        <taxon>Bacteria</taxon>
        <taxon>Bacillati</taxon>
        <taxon>Bacillota</taxon>
        <taxon>Bacilli</taxon>
        <taxon>Bacillales</taxon>
        <taxon>Bacillaceae</taxon>
        <taxon>Halobacillus</taxon>
    </lineage>
</organism>
<dbReference type="Pfam" id="PF05495">
    <property type="entry name" value="zf-CHY"/>
    <property type="match status" value="1"/>
</dbReference>
<evidence type="ECO:0000313" key="6">
    <source>
        <dbReference type="Proteomes" id="UP001596494"/>
    </source>
</evidence>
<dbReference type="Proteomes" id="UP001596494">
    <property type="component" value="Unassembled WGS sequence"/>
</dbReference>
<keyword evidence="6" id="KW-1185">Reference proteome</keyword>
<accession>A0ABW2JYY5</accession>
<comment type="caution">
    <text evidence="5">The sequence shown here is derived from an EMBL/GenBank/DDBJ whole genome shotgun (WGS) entry which is preliminary data.</text>
</comment>
<protein>
    <submittedName>
        <fullName evidence="5">CHY zinc finger protein</fullName>
    </submittedName>
</protein>
<dbReference type="InterPro" id="IPR037274">
    <property type="entry name" value="Znf_CHY_sf"/>
</dbReference>
<keyword evidence="1" id="KW-0479">Metal-binding</keyword>
<dbReference type="InterPro" id="IPR016694">
    <property type="entry name" value="UCP017292"/>
</dbReference>
<reference evidence="6" key="1">
    <citation type="journal article" date="2019" name="Int. J. Syst. Evol. Microbiol.">
        <title>The Global Catalogue of Microorganisms (GCM) 10K type strain sequencing project: providing services to taxonomists for standard genome sequencing and annotation.</title>
        <authorList>
            <consortium name="The Broad Institute Genomics Platform"/>
            <consortium name="The Broad Institute Genome Sequencing Center for Infectious Disease"/>
            <person name="Wu L."/>
            <person name="Ma J."/>
        </authorList>
    </citation>
    <scope>NUCLEOTIDE SEQUENCE [LARGE SCALE GENOMIC DNA]</scope>
    <source>
        <strain evidence="6">CCUG 73951</strain>
    </source>
</reference>
<gene>
    <name evidence="5" type="ORF">ACFQMN_01725</name>
</gene>
<proteinExistence type="predicted"/>
<evidence type="ECO:0000259" key="4">
    <source>
        <dbReference type="PROSITE" id="PS51266"/>
    </source>
</evidence>
<dbReference type="PANTHER" id="PTHR28082">
    <property type="entry name" value="ZINC FINGER PROTEIN"/>
    <property type="match status" value="1"/>
</dbReference>
<evidence type="ECO:0000313" key="5">
    <source>
        <dbReference type="EMBL" id="MFC7319603.1"/>
    </source>
</evidence>
<dbReference type="SUPFAM" id="SSF161219">
    <property type="entry name" value="CHY zinc finger-like"/>
    <property type="match status" value="1"/>
</dbReference>
<keyword evidence="3" id="KW-0862">Zinc</keyword>
<dbReference type="PROSITE" id="PS51266">
    <property type="entry name" value="ZF_CHY"/>
    <property type="match status" value="1"/>
</dbReference>
<dbReference type="PIRSF" id="PIRSF017292">
    <property type="entry name" value="UCP017292_Znf_CHY"/>
    <property type="match status" value="1"/>
</dbReference>
<name>A0ABW2JYY5_9BACI</name>